<dbReference type="VEuPathDB" id="VectorBase:AARA011365"/>
<evidence type="ECO:0000259" key="9">
    <source>
        <dbReference type="Pfam" id="PF01591"/>
    </source>
</evidence>
<name>A0A182ICP8_ANOAR</name>
<evidence type="ECO:0000256" key="7">
    <source>
        <dbReference type="SAM" id="MobiDB-lite"/>
    </source>
</evidence>
<feature type="chain" id="PRO_5043994211" description="6-phosphofructo-2-kinase domain-containing protein" evidence="8">
    <location>
        <begin position="23"/>
        <end position="585"/>
    </location>
</feature>
<evidence type="ECO:0000256" key="2">
    <source>
        <dbReference type="ARBA" id="ARBA00022741"/>
    </source>
</evidence>
<dbReference type="GO" id="GO:0005829">
    <property type="term" value="C:cytosol"/>
    <property type="evidence" value="ECO:0007669"/>
    <property type="project" value="TreeGrafter"/>
</dbReference>
<feature type="binding site" evidence="5">
    <location>
        <begin position="354"/>
        <end position="361"/>
    </location>
    <ligand>
        <name>substrate</name>
    </ligand>
</feature>
<dbReference type="SUPFAM" id="SSF53254">
    <property type="entry name" value="Phosphoglycerate mutase-like"/>
    <property type="match status" value="1"/>
</dbReference>
<dbReference type="EMBL" id="APCN01005736">
    <property type="status" value="NOT_ANNOTATED_CDS"/>
    <property type="molecule type" value="Genomic_DNA"/>
</dbReference>
<feature type="active site" description="Proton donor/acceptor" evidence="4">
    <location>
        <position position="429"/>
    </location>
</feature>
<evidence type="ECO:0000313" key="10">
    <source>
        <dbReference type="EnsemblMetazoa" id="AARA011365-PA"/>
    </source>
</evidence>
<dbReference type="PANTHER" id="PTHR10606">
    <property type="entry name" value="6-PHOSPHOFRUCTO-2-KINASE/FRUCTOSE-2,6-BISPHOSPHATASE"/>
    <property type="match status" value="1"/>
</dbReference>
<organism evidence="10 11">
    <name type="scientific">Anopheles arabiensis</name>
    <name type="common">Mosquito</name>
    <dbReference type="NCBI Taxonomy" id="7173"/>
    <lineage>
        <taxon>Eukaryota</taxon>
        <taxon>Metazoa</taxon>
        <taxon>Ecdysozoa</taxon>
        <taxon>Arthropoda</taxon>
        <taxon>Hexapoda</taxon>
        <taxon>Insecta</taxon>
        <taxon>Pterygota</taxon>
        <taxon>Neoptera</taxon>
        <taxon>Endopterygota</taxon>
        <taxon>Diptera</taxon>
        <taxon>Nematocera</taxon>
        <taxon>Culicoidea</taxon>
        <taxon>Culicidae</taxon>
        <taxon>Anophelinae</taxon>
        <taxon>Anopheles</taxon>
    </lineage>
</organism>
<protein>
    <recommendedName>
        <fullName evidence="9">6-phosphofructo-2-kinase domain-containing protein</fullName>
    </recommendedName>
</protein>
<feature type="compositionally biased region" description="Acidic residues" evidence="7">
    <location>
        <begin position="106"/>
        <end position="119"/>
    </location>
</feature>
<dbReference type="InterPro" id="IPR013079">
    <property type="entry name" value="6Phosfructo_kin"/>
</dbReference>
<evidence type="ECO:0000256" key="5">
    <source>
        <dbReference type="PIRSR" id="PIRSR613078-2"/>
    </source>
</evidence>
<evidence type="ECO:0000256" key="3">
    <source>
        <dbReference type="ARBA" id="ARBA00022840"/>
    </source>
</evidence>
<keyword evidence="3" id="KW-0067">ATP-binding</keyword>
<dbReference type="EnsemblMetazoa" id="AARA011365-RA">
    <property type="protein sequence ID" value="AARA011365-PA"/>
    <property type="gene ID" value="AARA011365"/>
</dbReference>
<dbReference type="GO" id="GO:0006000">
    <property type="term" value="P:fructose metabolic process"/>
    <property type="evidence" value="ECO:0007669"/>
    <property type="project" value="InterPro"/>
</dbReference>
<dbReference type="GO" id="GO:0006003">
    <property type="term" value="P:fructose 2,6-bisphosphate metabolic process"/>
    <property type="evidence" value="ECO:0007669"/>
    <property type="project" value="InterPro"/>
</dbReference>
<evidence type="ECO:0000256" key="1">
    <source>
        <dbReference type="ARBA" id="ARBA00008408"/>
    </source>
</evidence>
<dbReference type="InterPro" id="IPR003094">
    <property type="entry name" value="6Pfruct_kin"/>
</dbReference>
<keyword evidence="8" id="KW-0732">Signal</keyword>
<dbReference type="Pfam" id="PF00300">
    <property type="entry name" value="His_Phos_1"/>
    <property type="match status" value="1"/>
</dbReference>
<feature type="active site" description="Tele-phosphohistidine intermediate" evidence="4">
    <location>
        <position position="355"/>
    </location>
</feature>
<dbReference type="GO" id="GO:0003873">
    <property type="term" value="F:6-phosphofructo-2-kinase activity"/>
    <property type="evidence" value="ECO:0007669"/>
    <property type="project" value="InterPro"/>
</dbReference>
<dbReference type="PANTHER" id="PTHR10606:SF65">
    <property type="entry name" value="6-PHOSPHOFRUCTO-2-KINASE_FRUCTOSE-2, 6-BISPHOSPHATASE-LIKE PROTEIN"/>
    <property type="match status" value="1"/>
</dbReference>
<dbReference type="Gene3D" id="3.40.50.300">
    <property type="entry name" value="P-loop containing nucleotide triphosphate hydrolases"/>
    <property type="match status" value="2"/>
</dbReference>
<feature type="site" description="Transition state stabilizer" evidence="6">
    <location>
        <position position="494"/>
    </location>
</feature>
<dbReference type="GO" id="GO:0004331">
    <property type="term" value="F:fructose-2,6-bisphosphate 2-phosphatase activity"/>
    <property type="evidence" value="ECO:0007669"/>
    <property type="project" value="TreeGrafter"/>
</dbReference>
<proteinExistence type="inferred from homology"/>
<keyword evidence="11" id="KW-1185">Reference proteome</keyword>
<sequence>GVVVVWWCRRVLLPCCCCCCGAVRKRKRKGKRYLPRRTQQDTHTDKQSQVGHSVVRWLAGCAVEISLLFSVFHRSSSSSSIRVLVALMSCVAAAAATTYVHSDSNVQEEEDGGDDGDNNGDDKCSATTRGARDGATMASVPATLLANDSSTSSNSSSTVKPCPLRAPLVVTVVGLPCRGKSLAAHKVARHLSWRGESAKVFTVDENATNETLSEISLFFKEGNNVAIIDGMHLTRASRQTVATFCCEAVFHHLLIEFTCNDKCLQENVTDTVQFYRQLEQNADWERRFRERNEHHTPQFEPCSPLEGPLITVNNSEDPMYHSVTARGVRGAIQTAILGVLASPVIRQQTFYFSRHGESEYNVLGRIGGDADLSPRGMKYADRLARQLGGPGSAPDSPRPKVIWTSELRRTIHTVQNIPGPRAAIKDLNEINAGICEGLTYEEIQERFPQEFAWRDQDKFKYRYPHGESYLDLLQRVDSVVQALLTNTDVLVVSHQAVLRCIMAYFKGVKPDDVPYINVPLHTLLIVRSYGYDFVVETVPLKVECVDTYRIQPKNCSTSRTTADALTTVPAHFDAPLTQQMSTTIS</sequence>
<keyword evidence="2" id="KW-0547">Nucleotide-binding</keyword>
<dbReference type="InterPro" id="IPR029033">
    <property type="entry name" value="His_PPase_superfam"/>
</dbReference>
<dbReference type="Pfam" id="PF01591">
    <property type="entry name" value="6PF2K"/>
    <property type="match status" value="1"/>
</dbReference>
<comment type="similarity">
    <text evidence="1">In the C-terminal section; belongs to the phosphoglycerate mutase family.</text>
</comment>
<evidence type="ECO:0000256" key="8">
    <source>
        <dbReference type="SAM" id="SignalP"/>
    </source>
</evidence>
<dbReference type="SUPFAM" id="SSF52540">
    <property type="entry name" value="P-loop containing nucleoside triphosphate hydrolases"/>
    <property type="match status" value="1"/>
</dbReference>
<dbReference type="InterPro" id="IPR013078">
    <property type="entry name" value="His_Pase_superF_clade-1"/>
</dbReference>
<evidence type="ECO:0000256" key="4">
    <source>
        <dbReference type="PIRSR" id="PIRSR613078-1"/>
    </source>
</evidence>
<feature type="signal peptide" evidence="8">
    <location>
        <begin position="1"/>
        <end position="22"/>
    </location>
</feature>
<dbReference type="Proteomes" id="UP000075840">
    <property type="component" value="Unassembled WGS sequence"/>
</dbReference>
<dbReference type="VEuPathDB" id="VectorBase:AARA21_014331"/>
<dbReference type="AlphaFoldDB" id="A0A182ICP8"/>
<dbReference type="Gene3D" id="3.40.50.1240">
    <property type="entry name" value="Phosphoglycerate mutase-like"/>
    <property type="match status" value="1"/>
</dbReference>
<dbReference type="FunFam" id="3.40.50.1240:FF:000001">
    <property type="entry name" value="6-phosphofructo-2-kinase/fructose-2, 6-bisphosphatase 3 isoform 2"/>
    <property type="match status" value="1"/>
</dbReference>
<evidence type="ECO:0000256" key="6">
    <source>
        <dbReference type="PIRSR" id="PIRSR613078-3"/>
    </source>
</evidence>
<evidence type="ECO:0000313" key="11">
    <source>
        <dbReference type="Proteomes" id="UP000075840"/>
    </source>
</evidence>
<dbReference type="PRINTS" id="PR00991">
    <property type="entry name" value="6PFRUCTKNASE"/>
</dbReference>
<dbReference type="EMBL" id="APCN01005737">
    <property type="status" value="NOT_ANNOTATED_CDS"/>
    <property type="molecule type" value="Genomic_DNA"/>
</dbReference>
<feature type="binding site" evidence="5">
    <location>
        <position position="409"/>
    </location>
    <ligand>
        <name>substrate</name>
    </ligand>
</feature>
<dbReference type="InterPro" id="IPR027417">
    <property type="entry name" value="P-loop_NTPase"/>
</dbReference>
<dbReference type="SMART" id="SM00855">
    <property type="entry name" value="PGAM"/>
    <property type="match status" value="1"/>
</dbReference>
<dbReference type="GO" id="GO:0005524">
    <property type="term" value="F:ATP binding"/>
    <property type="evidence" value="ECO:0007669"/>
    <property type="project" value="UniProtKB-KW"/>
</dbReference>
<feature type="domain" description="6-phosphofructo-2-kinase" evidence="9">
    <location>
        <begin position="205"/>
        <end position="308"/>
    </location>
</feature>
<dbReference type="CDD" id="cd07067">
    <property type="entry name" value="HP_PGM_like"/>
    <property type="match status" value="1"/>
</dbReference>
<feature type="region of interest" description="Disordered" evidence="7">
    <location>
        <begin position="103"/>
        <end position="133"/>
    </location>
</feature>
<accession>A0A182ICP8</accession>
<reference evidence="10" key="1">
    <citation type="submission" date="2022-08" db="UniProtKB">
        <authorList>
            <consortium name="EnsemblMetazoa"/>
        </authorList>
    </citation>
    <scope>IDENTIFICATION</scope>
    <source>
        <strain evidence="10">Dongola</strain>
    </source>
</reference>